<dbReference type="EC" id="2.1.2.9" evidence="2"/>
<feature type="domain" description="Formyl transferase C-terminal" evidence="6">
    <location>
        <begin position="201"/>
        <end position="288"/>
    </location>
</feature>
<evidence type="ECO:0000259" key="6">
    <source>
        <dbReference type="Pfam" id="PF02911"/>
    </source>
</evidence>
<evidence type="ECO:0000313" key="7">
    <source>
        <dbReference type="EMBL" id="CAB4322297.1"/>
    </source>
</evidence>
<dbReference type="InterPro" id="IPR036477">
    <property type="entry name" value="Formyl_transf_N_sf"/>
</dbReference>
<dbReference type="InterPro" id="IPR011034">
    <property type="entry name" value="Formyl_transferase-like_C_sf"/>
</dbReference>
<dbReference type="GO" id="GO:0005829">
    <property type="term" value="C:cytosol"/>
    <property type="evidence" value="ECO:0007669"/>
    <property type="project" value="TreeGrafter"/>
</dbReference>
<dbReference type="PANTHER" id="PTHR11138">
    <property type="entry name" value="METHIONYL-TRNA FORMYLTRANSFERASE"/>
    <property type="match status" value="1"/>
</dbReference>
<dbReference type="CDD" id="cd08704">
    <property type="entry name" value="Met_tRNA_FMT_C"/>
    <property type="match status" value="1"/>
</dbReference>
<dbReference type="Gene3D" id="3.40.50.12230">
    <property type="match status" value="1"/>
</dbReference>
<name>A0A6J5YD43_9ZZZZ</name>
<evidence type="ECO:0000313" key="8">
    <source>
        <dbReference type="EMBL" id="CAB4923044.1"/>
    </source>
</evidence>
<feature type="domain" description="Formyl transferase N-terminal" evidence="5">
    <location>
        <begin position="14"/>
        <end position="181"/>
    </location>
</feature>
<dbReference type="InterPro" id="IPR001555">
    <property type="entry name" value="GART_AS"/>
</dbReference>
<dbReference type="InterPro" id="IPR002376">
    <property type="entry name" value="Formyl_transf_N"/>
</dbReference>
<organism evidence="7">
    <name type="scientific">freshwater metagenome</name>
    <dbReference type="NCBI Taxonomy" id="449393"/>
    <lineage>
        <taxon>unclassified sequences</taxon>
        <taxon>metagenomes</taxon>
        <taxon>ecological metagenomes</taxon>
    </lineage>
</organism>
<dbReference type="Pfam" id="PF00551">
    <property type="entry name" value="Formyl_trans_N"/>
    <property type="match status" value="1"/>
</dbReference>
<dbReference type="SUPFAM" id="SSF50486">
    <property type="entry name" value="FMT C-terminal domain-like"/>
    <property type="match status" value="1"/>
</dbReference>
<evidence type="ECO:0000259" key="5">
    <source>
        <dbReference type="Pfam" id="PF00551"/>
    </source>
</evidence>
<evidence type="ECO:0000256" key="2">
    <source>
        <dbReference type="ARBA" id="ARBA00012261"/>
    </source>
</evidence>
<dbReference type="InterPro" id="IPR005793">
    <property type="entry name" value="Formyl_trans_C"/>
</dbReference>
<keyword evidence="4" id="KW-0648">Protein biosynthesis</keyword>
<gene>
    <name evidence="7" type="ORF">UFOPK1392_00031</name>
    <name evidence="8" type="ORF">UFOPK3733_00190</name>
</gene>
<dbReference type="GO" id="GO:0004479">
    <property type="term" value="F:methionyl-tRNA formyltransferase activity"/>
    <property type="evidence" value="ECO:0007669"/>
    <property type="project" value="UniProtKB-EC"/>
</dbReference>
<accession>A0A6J5YD43</accession>
<keyword evidence="3" id="KW-0808">Transferase</keyword>
<evidence type="ECO:0000256" key="4">
    <source>
        <dbReference type="ARBA" id="ARBA00022917"/>
    </source>
</evidence>
<dbReference type="InterPro" id="IPR041711">
    <property type="entry name" value="Met-tRNA-FMT_N"/>
</dbReference>
<dbReference type="CDD" id="cd08646">
    <property type="entry name" value="FMT_core_Met-tRNA-FMT_N"/>
    <property type="match status" value="1"/>
</dbReference>
<dbReference type="SUPFAM" id="SSF53328">
    <property type="entry name" value="Formyltransferase"/>
    <property type="match status" value="1"/>
</dbReference>
<dbReference type="EMBL" id="CAEMXZ010000001">
    <property type="protein sequence ID" value="CAB4322297.1"/>
    <property type="molecule type" value="Genomic_DNA"/>
</dbReference>
<reference evidence="7" key="1">
    <citation type="submission" date="2020-05" db="EMBL/GenBank/DDBJ databases">
        <authorList>
            <person name="Chiriac C."/>
            <person name="Salcher M."/>
            <person name="Ghai R."/>
            <person name="Kavagutti S V."/>
        </authorList>
    </citation>
    <scope>NUCLEOTIDE SEQUENCE</scope>
</reference>
<sequence length="298" mass="32028">MTQPLARPAESITRVAFLGTPDVAVPTLRAIHAAGFEIPIVITRPDRRRGRGGALSPSPVKQTALDLGLEVSDDLAALDNVSVDIAVVVAYGRIIPVAFLQRIPMVNLHFSLLPRWRGAAPVERAILAGDRTTGVCLMQVAEGLDTGDIYDVVSMEITPDDTLDSLRMRLVEAGSAMVVRCLSQGLPEPRPQIGEPVHAAKIAPAELELDWDEPAVQLSRVVRLGGAWTIFREKRLKIWAVNLVDRHDLAPGVLDGVVIGTSAGAVELVEVQPEGRARIAADAWRNGAQPHMGERVGS</sequence>
<dbReference type="InterPro" id="IPR044135">
    <property type="entry name" value="Met-tRNA-FMT_C"/>
</dbReference>
<evidence type="ECO:0000256" key="1">
    <source>
        <dbReference type="ARBA" id="ARBA00010699"/>
    </source>
</evidence>
<comment type="similarity">
    <text evidence="1">Belongs to the Fmt family.</text>
</comment>
<dbReference type="Pfam" id="PF02911">
    <property type="entry name" value="Formyl_trans_C"/>
    <property type="match status" value="1"/>
</dbReference>
<dbReference type="PANTHER" id="PTHR11138:SF5">
    <property type="entry name" value="METHIONYL-TRNA FORMYLTRANSFERASE, MITOCHONDRIAL"/>
    <property type="match status" value="1"/>
</dbReference>
<dbReference type="AlphaFoldDB" id="A0A6J5YD43"/>
<dbReference type="InterPro" id="IPR005794">
    <property type="entry name" value="Fmt"/>
</dbReference>
<dbReference type="HAMAP" id="MF_00182">
    <property type="entry name" value="Formyl_trans"/>
    <property type="match status" value="1"/>
</dbReference>
<proteinExistence type="inferred from homology"/>
<evidence type="ECO:0000256" key="3">
    <source>
        <dbReference type="ARBA" id="ARBA00022679"/>
    </source>
</evidence>
<dbReference type="EMBL" id="CAFBNC010000005">
    <property type="protein sequence ID" value="CAB4923044.1"/>
    <property type="molecule type" value="Genomic_DNA"/>
</dbReference>
<dbReference type="PROSITE" id="PS00373">
    <property type="entry name" value="GART"/>
    <property type="match status" value="1"/>
</dbReference>
<protein>
    <recommendedName>
        <fullName evidence="2">methionyl-tRNA formyltransferase</fullName>
        <ecNumber evidence="2">2.1.2.9</ecNumber>
    </recommendedName>
</protein>